<keyword evidence="1" id="KW-1133">Transmembrane helix</keyword>
<keyword evidence="1" id="KW-0812">Transmembrane</keyword>
<feature type="domain" description="MROH2B-like N-terminal HEAT-repeats" evidence="2">
    <location>
        <begin position="2"/>
        <end position="79"/>
    </location>
</feature>
<evidence type="ECO:0000313" key="3">
    <source>
        <dbReference type="Proteomes" id="UP000818029"/>
    </source>
</evidence>
<dbReference type="PANTHER" id="PTHR23120:SF0">
    <property type="entry name" value="MAESTRO HEAT-LIKE REPEAT FAMILY MEMBER 1"/>
    <property type="match status" value="1"/>
</dbReference>
<gene>
    <name evidence="4" type="primary">LOC121210123</name>
</gene>
<keyword evidence="3" id="KW-1185">Reference proteome</keyword>
<evidence type="ECO:0000313" key="4">
    <source>
        <dbReference type="RefSeq" id="XP_040938175.1"/>
    </source>
</evidence>
<dbReference type="InterPro" id="IPR045206">
    <property type="entry name" value="Maestro_heat-like_prot"/>
</dbReference>
<protein>
    <submittedName>
        <fullName evidence="4">Protein SHOOT GRAVITROPISM 6-like</fullName>
    </submittedName>
</protein>
<proteinExistence type="predicted"/>
<dbReference type="Pfam" id="PF23221">
    <property type="entry name" value="HEAT_MROH2B_1st"/>
    <property type="match status" value="1"/>
</dbReference>
<evidence type="ECO:0000259" key="2">
    <source>
        <dbReference type="Pfam" id="PF23221"/>
    </source>
</evidence>
<dbReference type="Proteomes" id="UP000818029">
    <property type="component" value="Chromosome A11"/>
</dbReference>
<dbReference type="GeneID" id="121210123"/>
<name>A0ABM2Z6Y7_GOSHI</name>
<reference evidence="3" key="1">
    <citation type="journal article" date="2020" name="Nat. Genet.">
        <title>Genomic diversifications of five Gossypium allopolyploid species and their impact on cotton improvement.</title>
        <authorList>
            <person name="Chen Z.J."/>
            <person name="Sreedasyam A."/>
            <person name="Ando A."/>
            <person name="Song Q."/>
            <person name="De Santiago L.M."/>
            <person name="Hulse-Kemp A.M."/>
            <person name="Ding M."/>
            <person name="Ye W."/>
            <person name="Kirkbride R.C."/>
            <person name="Jenkins J."/>
            <person name="Plott C."/>
            <person name="Lovell J."/>
            <person name="Lin Y.M."/>
            <person name="Vaughn R."/>
            <person name="Liu B."/>
            <person name="Simpson S."/>
            <person name="Scheffler B.E."/>
            <person name="Wen L."/>
            <person name="Saski C.A."/>
            <person name="Grover C.E."/>
            <person name="Hu G."/>
            <person name="Conover J.L."/>
            <person name="Carlson J.W."/>
            <person name="Shu S."/>
            <person name="Boston L.B."/>
            <person name="Williams M."/>
            <person name="Peterson D.G."/>
            <person name="McGee K."/>
            <person name="Jones D.C."/>
            <person name="Wendel J.F."/>
            <person name="Stelly D.M."/>
            <person name="Grimwood J."/>
            <person name="Schmutz J."/>
        </authorList>
    </citation>
    <scope>NUCLEOTIDE SEQUENCE [LARGE SCALE GENOMIC DNA]</scope>
    <source>
        <strain evidence="3">cv. TM-1</strain>
    </source>
</reference>
<evidence type="ECO:0000256" key="1">
    <source>
        <dbReference type="SAM" id="Phobius"/>
    </source>
</evidence>
<feature type="transmembrane region" description="Helical" evidence="1">
    <location>
        <begin position="81"/>
        <end position="99"/>
    </location>
</feature>
<dbReference type="PANTHER" id="PTHR23120">
    <property type="entry name" value="MAESTRO-RELATED HEAT DOMAIN-CONTAINING"/>
    <property type="match status" value="1"/>
</dbReference>
<reference evidence="4" key="2">
    <citation type="submission" date="2025-08" db="UniProtKB">
        <authorList>
            <consortium name="RefSeq"/>
        </authorList>
    </citation>
    <scope>IDENTIFICATION</scope>
</reference>
<dbReference type="RefSeq" id="XP_040938175.1">
    <property type="nucleotide sequence ID" value="XM_041082241.1"/>
</dbReference>
<keyword evidence="1" id="KW-0472">Membrane</keyword>
<organism evidence="3 4">
    <name type="scientific">Gossypium hirsutum</name>
    <name type="common">Upland cotton</name>
    <name type="synonym">Gossypium mexicanum</name>
    <dbReference type="NCBI Taxonomy" id="3635"/>
    <lineage>
        <taxon>Eukaryota</taxon>
        <taxon>Viridiplantae</taxon>
        <taxon>Streptophyta</taxon>
        <taxon>Embryophyta</taxon>
        <taxon>Tracheophyta</taxon>
        <taxon>Spermatophyta</taxon>
        <taxon>Magnoliopsida</taxon>
        <taxon>eudicotyledons</taxon>
        <taxon>Gunneridae</taxon>
        <taxon>Pentapetalae</taxon>
        <taxon>rosids</taxon>
        <taxon>malvids</taxon>
        <taxon>Malvales</taxon>
        <taxon>Malvaceae</taxon>
        <taxon>Malvoideae</taxon>
        <taxon>Gossypium</taxon>
    </lineage>
</organism>
<dbReference type="InterPro" id="IPR056282">
    <property type="entry name" value="MROH2B-like_N_HEAT"/>
</dbReference>
<accession>A0ABM2Z6Y7</accession>
<sequence length="109" mass="11872">MQVWQRAAASLLVSIGSHLPDLMMEEIFLHLSGPSSGLPAMVQILADFASADALQFTPRLKGVLSRVLPIIGNGRDAHRPIFANGNICALAIFLIVELFNKVKSMGWRC</sequence>